<proteinExistence type="predicted"/>
<dbReference type="SUPFAM" id="SSF48371">
    <property type="entry name" value="ARM repeat"/>
    <property type="match status" value="3"/>
</dbReference>
<dbReference type="Gene3D" id="1.25.40.180">
    <property type="match status" value="3"/>
</dbReference>
<evidence type="ECO:0000256" key="2">
    <source>
        <dbReference type="ARBA" id="ARBA00022490"/>
    </source>
</evidence>
<comment type="subcellular location">
    <subcellularLocation>
        <location evidence="1">Cytoplasm</location>
    </subcellularLocation>
</comment>
<dbReference type="GO" id="GO:0005737">
    <property type="term" value="C:cytoplasm"/>
    <property type="evidence" value="ECO:0007669"/>
    <property type="project" value="UniProtKB-SubCell"/>
</dbReference>
<reference evidence="5 6" key="1">
    <citation type="journal article" date="2013" name="Genome Biol.">
        <title>The genome sequence of the most widely cultivated cacao type and its use to identify candidate genes regulating pod color.</title>
        <authorList>
            <person name="Motamayor J.C."/>
            <person name="Mockaitis K."/>
            <person name="Schmutz J."/>
            <person name="Haiminen N."/>
            <person name="Iii D.L."/>
            <person name="Cornejo O."/>
            <person name="Findley S.D."/>
            <person name="Zheng P."/>
            <person name="Utro F."/>
            <person name="Royaert S."/>
            <person name="Saski C."/>
            <person name="Jenkins J."/>
            <person name="Podicheti R."/>
            <person name="Zhao M."/>
            <person name="Scheffler B.E."/>
            <person name="Stack J.C."/>
            <person name="Feltus F.A."/>
            <person name="Mustiga G.M."/>
            <person name="Amores F."/>
            <person name="Phillips W."/>
            <person name="Marelli J.P."/>
            <person name="May G.D."/>
            <person name="Shapiro H."/>
            <person name="Ma J."/>
            <person name="Bustamante C.D."/>
            <person name="Schnell R.J."/>
            <person name="Main D."/>
            <person name="Gilbert D."/>
            <person name="Parida L."/>
            <person name="Kuhn D.N."/>
        </authorList>
    </citation>
    <scope>NUCLEOTIDE SEQUENCE [LARGE SCALE GENOMIC DNA]</scope>
    <source>
        <strain evidence="6">cv. Matina 1-6</strain>
    </source>
</reference>
<keyword evidence="6" id="KW-1185">Reference proteome</keyword>
<dbReference type="PANTHER" id="PTHR12839">
    <property type="entry name" value="NONSENSE-MEDIATED MRNA DECAY PROTEIN 2 UP-FRAMESHIFT SUPPRESSOR 2"/>
    <property type="match status" value="1"/>
</dbReference>
<dbReference type="Gramene" id="EOY18506">
    <property type="protein sequence ID" value="EOY18506"/>
    <property type="gene ID" value="TCM_043050"/>
</dbReference>
<dbReference type="AlphaFoldDB" id="A0A061FN49"/>
<feature type="region of interest" description="Disordered" evidence="3">
    <location>
        <begin position="237"/>
        <end position="321"/>
    </location>
</feature>
<dbReference type="FunFam" id="1.25.40.180:FF:000026">
    <property type="entry name" value="Regulator of nonsense transcripts UPF2"/>
    <property type="match status" value="1"/>
</dbReference>
<feature type="domain" description="MIF4G" evidence="4">
    <location>
        <begin position="329"/>
        <end position="517"/>
    </location>
</feature>
<dbReference type="HOGENOM" id="CLU_002633_1_1_1"/>
<dbReference type="InterPro" id="IPR016024">
    <property type="entry name" value="ARM-type_fold"/>
</dbReference>
<dbReference type="InterPro" id="IPR003890">
    <property type="entry name" value="MIF4G-like_typ-3"/>
</dbReference>
<dbReference type="PANTHER" id="PTHR12839:SF7">
    <property type="entry name" value="REGULATOR OF NONSENSE TRANSCRIPTS 2"/>
    <property type="match status" value="1"/>
</dbReference>
<feature type="compositionally biased region" description="Polar residues" evidence="3">
    <location>
        <begin position="240"/>
        <end position="262"/>
    </location>
</feature>
<organism evidence="5 6">
    <name type="scientific">Theobroma cacao</name>
    <name type="common">Cacao</name>
    <name type="synonym">Cocoa</name>
    <dbReference type="NCBI Taxonomy" id="3641"/>
    <lineage>
        <taxon>Eukaryota</taxon>
        <taxon>Viridiplantae</taxon>
        <taxon>Streptophyta</taxon>
        <taxon>Embryophyta</taxon>
        <taxon>Tracheophyta</taxon>
        <taxon>Spermatophyta</taxon>
        <taxon>Magnoliopsida</taxon>
        <taxon>eudicotyledons</taxon>
        <taxon>Gunneridae</taxon>
        <taxon>Pentapetalae</taxon>
        <taxon>rosids</taxon>
        <taxon>malvids</taxon>
        <taxon>Malvales</taxon>
        <taxon>Malvaceae</taxon>
        <taxon>Byttnerioideae</taxon>
        <taxon>Theobroma</taxon>
    </lineage>
</organism>
<protein>
    <submittedName>
        <fullName evidence="5">Regulator of nonsense transcripts 2 isoform 3</fullName>
    </submittedName>
</protein>
<feature type="compositionally biased region" description="Basic and acidic residues" evidence="3">
    <location>
        <begin position="752"/>
        <end position="774"/>
    </location>
</feature>
<dbReference type="SMART" id="SM00543">
    <property type="entry name" value="MIF4G"/>
    <property type="match status" value="2"/>
</dbReference>
<dbReference type="GO" id="GO:0000184">
    <property type="term" value="P:nuclear-transcribed mRNA catabolic process, nonsense-mediated decay"/>
    <property type="evidence" value="ECO:0007669"/>
    <property type="project" value="InterPro"/>
</dbReference>
<evidence type="ECO:0000259" key="4">
    <source>
        <dbReference type="SMART" id="SM00543"/>
    </source>
</evidence>
<feature type="compositionally biased region" description="Polar residues" evidence="3">
    <location>
        <begin position="183"/>
        <end position="201"/>
    </location>
</feature>
<dbReference type="InterPro" id="IPR007193">
    <property type="entry name" value="Upf2/Nmd2_C"/>
</dbReference>
<dbReference type="Gramene" id="EOY18507">
    <property type="protein sequence ID" value="EOY18507"/>
    <property type="gene ID" value="TCM_043050"/>
</dbReference>
<evidence type="ECO:0000313" key="5">
    <source>
        <dbReference type="EMBL" id="EOY18506.1"/>
    </source>
</evidence>
<name>A0A061FN49_THECC</name>
<feature type="compositionally biased region" description="Low complexity" evidence="3">
    <location>
        <begin position="1013"/>
        <end position="1022"/>
    </location>
</feature>
<dbReference type="EMBL" id="CM001888">
    <property type="protein sequence ID" value="EOY18506.1"/>
    <property type="molecule type" value="Genomic_DNA"/>
</dbReference>
<feature type="compositionally biased region" description="Acidic residues" evidence="3">
    <location>
        <begin position="819"/>
        <end position="853"/>
    </location>
</feature>
<accession>A0A061FN49</accession>
<dbReference type="Pfam" id="PF02854">
    <property type="entry name" value="MIF4G"/>
    <property type="match status" value="2"/>
</dbReference>
<feature type="region of interest" description="Disordered" evidence="3">
    <location>
        <begin position="994"/>
        <end position="1046"/>
    </location>
</feature>
<evidence type="ECO:0000256" key="1">
    <source>
        <dbReference type="ARBA" id="ARBA00004496"/>
    </source>
</evidence>
<sequence>MEELRSVNLSKFVSEAVTAICDAKLKSSDIQAAVQICSLLNQRYKDFSPSLIQGLLKVFFPGKSGDDLDADRNLKAMKKRSTLKLLLELYFVGVIEDNGIFINIIKDLTSTEHLKDRDATQTLRQMEHENAKILNAKGELNEENASSYEKLRKSYDHLYRNVSSLAEALDMQSPVMPEDSHTTRVTTGEDASSPATGKESSTLEAIWDDDDTRAFYECLPDLRAFVPAVLLGEAEPKGIEQTSKAQEQPTDSSTEADQSTAVAQDAVEASADSGNLQEGKSIEKGKDKEEKDKERNKDPDKEKGKEKDSDKKGENEKEKLKGLEGTNLDALLQRLPGCVSRDLIDQLTVEFCYLNSKSNRKRLVRTLFNVPRTSLELLPYYSRMVATLSTCMKDVPSMLLQMLEEEFNFLINKKDQMNIETKIRNIRFIGELCKFRIAPAGLVFSCLKTCLDDFTHHNIDVACNLLETCGRFLYRSPETTIRMANMLEILMRLKNVKNLDPRHSTLVENAYYLCKPPERSARVSKVRPPLHQYIRKLLFTDLDKSSIEHVLRQLRKLPWSECESYLLKCFMKVHKGKYGQIHLIASLTAGLSRYHDEFAVAVVDEVLEEIRLGLELNDYGMQQRRIAHMRFLGELYNYEHVDSSVIFETLYLILVSGHDTAEQDVLDPPEDCFRIRMVITLLQTCGHYFDRGSSKRKLDRFLIHFQRYILSKGALPLDIEFDLQDLFAELRPNMTRYSSMEEVNAALVELEEHERTASTDKTSSEKHSDTEKPSSRTTAHSISGDRPSIFNGSEENGGVHEETGDSDSESGSGTIEPEGHDEDYLDEENHDDGCDTDEEDEDDGGPASDEDDEVHVRQKVAELDPQEVANFDQELRAVVQESMEQRKLELRGRPTLNMMIPMNVFEGSTKDHHGRVVGGESGDEALDEEAGGSREVQVKVLVKRGNKQQTKQMYIPRDCTLVQSTKQKEAAEFEEKQDIKRLVLEYNDRVEEENNGLGTQTLNWPSGNSRVYGRGNSWEGSSGRSGGPRHRHHSHSGSGAFYGRKK</sequence>
<dbReference type="FunFam" id="1.25.40.180:FF:000030">
    <property type="entry name" value="Regulator of nonsense transcripts UPF2"/>
    <property type="match status" value="1"/>
</dbReference>
<feature type="compositionally biased region" description="Basic and acidic residues" evidence="3">
    <location>
        <begin position="280"/>
        <end position="321"/>
    </location>
</feature>
<feature type="domain" description="MIF4G" evidence="4">
    <location>
        <begin position="532"/>
        <end position="733"/>
    </location>
</feature>
<feature type="compositionally biased region" description="Polar residues" evidence="3">
    <location>
        <begin position="996"/>
        <end position="1009"/>
    </location>
</feature>
<feature type="region of interest" description="Disordered" evidence="3">
    <location>
        <begin position="169"/>
        <end position="201"/>
    </location>
</feature>
<dbReference type="GO" id="GO:0003723">
    <property type="term" value="F:RNA binding"/>
    <property type="evidence" value="ECO:0007669"/>
    <property type="project" value="InterPro"/>
</dbReference>
<evidence type="ECO:0000313" key="6">
    <source>
        <dbReference type="Proteomes" id="UP000026915"/>
    </source>
</evidence>
<evidence type="ECO:0000256" key="3">
    <source>
        <dbReference type="SAM" id="MobiDB-lite"/>
    </source>
</evidence>
<keyword evidence="2" id="KW-0963">Cytoplasm</keyword>
<gene>
    <name evidence="5" type="ORF">TCM_043050</name>
</gene>
<feature type="region of interest" description="Disordered" evidence="3">
    <location>
        <begin position="752"/>
        <end position="855"/>
    </location>
</feature>
<dbReference type="Proteomes" id="UP000026915">
    <property type="component" value="Chromosome 10"/>
</dbReference>
<dbReference type="Pfam" id="PF04050">
    <property type="entry name" value="Upf2"/>
    <property type="match status" value="1"/>
</dbReference>
<dbReference type="EMBL" id="CM001888">
    <property type="protein sequence ID" value="EOY18507.1"/>
    <property type="molecule type" value="Genomic_DNA"/>
</dbReference>
<dbReference type="InterPro" id="IPR039762">
    <property type="entry name" value="Nmd2/UPF2"/>
</dbReference>